<comment type="caution">
    <text evidence="2">The sequence shown here is derived from an EMBL/GenBank/DDBJ whole genome shotgun (WGS) entry which is preliminary data.</text>
</comment>
<evidence type="ECO:0000259" key="1">
    <source>
        <dbReference type="Pfam" id="PF13581"/>
    </source>
</evidence>
<evidence type="ECO:0000313" key="2">
    <source>
        <dbReference type="EMBL" id="MFC5822069.1"/>
    </source>
</evidence>
<dbReference type="InterPro" id="IPR003594">
    <property type="entry name" value="HATPase_dom"/>
</dbReference>
<protein>
    <submittedName>
        <fullName evidence="2">ATP-binding protein</fullName>
    </submittedName>
</protein>
<sequence>MISELDDRALLPAMVRRELRTWMGDHPALEDLQLLASELVTNAVIHGGAHWVRMSLRPKEERTKRYWQLTVTDPGLSESGPMPRMPLLYEQRGRGLWIVDELTLGCWGTHRTQAGECVVWAQLPR</sequence>
<dbReference type="PANTHER" id="PTHR35526">
    <property type="entry name" value="ANTI-SIGMA-F FACTOR RSBW-RELATED"/>
    <property type="match status" value="1"/>
</dbReference>
<dbReference type="GO" id="GO:0005524">
    <property type="term" value="F:ATP binding"/>
    <property type="evidence" value="ECO:0007669"/>
    <property type="project" value="UniProtKB-KW"/>
</dbReference>
<dbReference type="EMBL" id="JBHSNW010000047">
    <property type="protein sequence ID" value="MFC5822069.1"/>
    <property type="molecule type" value="Genomic_DNA"/>
</dbReference>
<reference evidence="3" key="1">
    <citation type="journal article" date="2019" name="Int. J. Syst. Evol. Microbiol.">
        <title>The Global Catalogue of Microorganisms (GCM) 10K type strain sequencing project: providing services to taxonomists for standard genome sequencing and annotation.</title>
        <authorList>
            <consortium name="The Broad Institute Genomics Platform"/>
            <consortium name="The Broad Institute Genome Sequencing Center for Infectious Disease"/>
            <person name="Wu L."/>
            <person name="Ma J."/>
        </authorList>
    </citation>
    <scope>NUCLEOTIDE SEQUENCE [LARGE SCALE GENOMIC DNA]</scope>
    <source>
        <strain evidence="3">CGMCC 4.7106</strain>
    </source>
</reference>
<accession>A0ABW1C8M6</accession>
<dbReference type="PANTHER" id="PTHR35526:SF3">
    <property type="entry name" value="ANTI-SIGMA-F FACTOR RSBW"/>
    <property type="match status" value="1"/>
</dbReference>
<proteinExistence type="predicted"/>
<organism evidence="2 3">
    <name type="scientific">Nonomuraea harbinensis</name>
    <dbReference type="NCBI Taxonomy" id="1286938"/>
    <lineage>
        <taxon>Bacteria</taxon>
        <taxon>Bacillati</taxon>
        <taxon>Actinomycetota</taxon>
        <taxon>Actinomycetes</taxon>
        <taxon>Streptosporangiales</taxon>
        <taxon>Streptosporangiaceae</taxon>
        <taxon>Nonomuraea</taxon>
    </lineage>
</organism>
<dbReference type="RefSeq" id="WP_219544908.1">
    <property type="nucleotide sequence ID" value="NZ_JAHKRN010000011.1"/>
</dbReference>
<dbReference type="CDD" id="cd16936">
    <property type="entry name" value="HATPase_RsbW-like"/>
    <property type="match status" value="1"/>
</dbReference>
<feature type="domain" description="Histidine kinase/HSP90-like ATPase" evidence="1">
    <location>
        <begin position="13"/>
        <end position="118"/>
    </location>
</feature>
<keyword evidence="2" id="KW-0067">ATP-binding</keyword>
<keyword evidence="3" id="KW-1185">Reference proteome</keyword>
<gene>
    <name evidence="2" type="ORF">ACFPUY_43910</name>
</gene>
<dbReference type="Pfam" id="PF13581">
    <property type="entry name" value="HATPase_c_2"/>
    <property type="match status" value="1"/>
</dbReference>
<name>A0ABW1C8M6_9ACTN</name>
<evidence type="ECO:0000313" key="3">
    <source>
        <dbReference type="Proteomes" id="UP001596096"/>
    </source>
</evidence>
<dbReference type="InterPro" id="IPR050267">
    <property type="entry name" value="Anti-sigma-factor_SerPK"/>
</dbReference>
<dbReference type="Proteomes" id="UP001596096">
    <property type="component" value="Unassembled WGS sequence"/>
</dbReference>
<keyword evidence="2" id="KW-0547">Nucleotide-binding</keyword>